<evidence type="ECO:0000313" key="2">
    <source>
        <dbReference type="EMBL" id="MXN65652.1"/>
    </source>
</evidence>
<evidence type="ECO:0000256" key="1">
    <source>
        <dbReference type="SAM" id="Phobius"/>
    </source>
</evidence>
<accession>A0A7X3LV34</accession>
<keyword evidence="1" id="KW-0812">Transmembrane</keyword>
<evidence type="ECO:0000313" key="3">
    <source>
        <dbReference type="Proteomes" id="UP000433101"/>
    </source>
</evidence>
<dbReference type="EMBL" id="WUMV01000005">
    <property type="protein sequence ID" value="MXN65652.1"/>
    <property type="molecule type" value="Genomic_DNA"/>
</dbReference>
<keyword evidence="1" id="KW-1133">Transmembrane helix</keyword>
<proteinExistence type="predicted"/>
<comment type="caution">
    <text evidence="2">The sequence shown here is derived from an EMBL/GenBank/DDBJ whole genome shotgun (WGS) entry which is preliminary data.</text>
</comment>
<protein>
    <submittedName>
        <fullName evidence="2">Uncharacterized protein</fullName>
    </submittedName>
</protein>
<keyword evidence="3" id="KW-1185">Reference proteome</keyword>
<dbReference type="AlphaFoldDB" id="A0A7X3LV34"/>
<reference evidence="2 3" key="1">
    <citation type="submission" date="2019-12" db="EMBL/GenBank/DDBJ databases">
        <authorList>
            <person name="Li M."/>
        </authorList>
    </citation>
    <scope>NUCLEOTIDE SEQUENCE [LARGE SCALE GENOMIC DNA]</scope>
    <source>
        <strain evidence="2 3">GBMRC 2046</strain>
    </source>
</reference>
<dbReference type="RefSeq" id="WP_160775913.1">
    <property type="nucleotide sequence ID" value="NZ_WUMV01000005.1"/>
</dbReference>
<dbReference type="Proteomes" id="UP000433101">
    <property type="component" value="Unassembled WGS sequence"/>
</dbReference>
<organism evidence="2 3">
    <name type="scientific">Stappia sediminis</name>
    <dbReference type="NCBI Taxonomy" id="2692190"/>
    <lineage>
        <taxon>Bacteria</taxon>
        <taxon>Pseudomonadati</taxon>
        <taxon>Pseudomonadota</taxon>
        <taxon>Alphaproteobacteria</taxon>
        <taxon>Hyphomicrobiales</taxon>
        <taxon>Stappiaceae</taxon>
        <taxon>Stappia</taxon>
    </lineage>
</organism>
<gene>
    <name evidence="2" type="ORF">GR183_12125</name>
</gene>
<sequence>MEDFAGVWKSIFTALKGHPEAVFGATCLLVGAALLSSGVNGVLAGGFPLCVYVIYNTRMKSKEAHDRRMAELNVESVEAQEGRETLKRMQRRIAGKVASDAD</sequence>
<keyword evidence="1" id="KW-0472">Membrane</keyword>
<name>A0A7X3LV34_9HYPH</name>
<feature type="transmembrane region" description="Helical" evidence="1">
    <location>
        <begin position="22"/>
        <end position="55"/>
    </location>
</feature>